<keyword evidence="6 8" id="KW-0472">Membrane</keyword>
<sequence>MTATDGRGASEGRGAGRSAGGTAPTSRRRGLPRSRLLAVVPIVALAAVATVLVNQWPAAEPAEATATGVAHGEHGSAGDGGGDAVPDGTASDAATTPGATADPADPLVDAGDDTADTDAGASESPAPPVAGTSEGAAITVEEPDVPQSDSPLVASTGTTLAQAAGEPAGEERRGAEGLGAPRGAVDPSEVLSSAASLGGCHPAYGEAGECLPIVPPSMAEHAAEMVAAGMDLDSMPHPWSCAELLQLFPDGIAVRDAQPPNRSTRSASIPTATASPAPPPDDPRAVRLDWRRRPAPEVPAPPSSTPDSAPHRPAPLGARLPPARVHPRAPARALQRPLIPAPRKESPMAVTSLALTAVALTLLVLALSTLVMATYAWWDPGARSRTAFPTAPGEASLTFSVIVPCRHEREEVVRATVGRLLAQTHRRLEIIISVGHDDPDTRATAERLRAEHPHHVRVSVDRALHKSKPHQLNTALRMCRGDVVGVFDAESLAAPDLLRSVDGAFRATGADAVQGAVQLVNHRDSWFALRNCLEYFIWFSSRLHLQERVGFIPLGGTTVFVRRELLVALGGWDARCLAEDCELGVRLSSLGHRVRVAYCPELATREETPGDVTAFVKQRTRWALGFFQVLRKGVWRQLPTRGARLAARWTLVQQHLVAITGILVPVSVGLAIWGAVPLGVALLTFVPLAVTVATVAMEACMLRELGRDHGLRLGVRDYLVLVVTTVPFQLLLAYATIRAYVRFRRGDLTWEKTAHAGRHLTPEQTAVAA</sequence>
<dbReference type="InterPro" id="IPR050321">
    <property type="entry name" value="Glycosyltr_2/OpgH_subfam"/>
</dbReference>
<feature type="compositionally biased region" description="Gly residues" evidence="7">
    <location>
        <begin position="9"/>
        <end position="19"/>
    </location>
</feature>
<feature type="transmembrane region" description="Helical" evidence="8">
    <location>
        <begin position="36"/>
        <end position="56"/>
    </location>
</feature>
<protein>
    <recommendedName>
        <fullName evidence="11">Glycosyltransferase, catalytic subunit of cellulose synthase and poly-beta-1,6-N-acetylglucosamine synthase</fullName>
    </recommendedName>
</protein>
<dbReference type="PANTHER" id="PTHR43867">
    <property type="entry name" value="CELLULOSE SYNTHASE CATALYTIC SUBUNIT A [UDP-FORMING]"/>
    <property type="match status" value="1"/>
</dbReference>
<feature type="compositionally biased region" description="Low complexity" evidence="7">
    <location>
        <begin position="262"/>
        <end position="275"/>
    </location>
</feature>
<evidence type="ECO:0000256" key="8">
    <source>
        <dbReference type="SAM" id="Phobius"/>
    </source>
</evidence>
<dbReference type="InterPro" id="IPR029044">
    <property type="entry name" value="Nucleotide-diphossugar_trans"/>
</dbReference>
<keyword evidence="10" id="KW-1185">Reference proteome</keyword>
<keyword evidence="4 8" id="KW-0812">Transmembrane</keyword>
<keyword evidence="3" id="KW-0808">Transferase</keyword>
<feature type="region of interest" description="Disordered" evidence="7">
    <location>
        <begin position="1"/>
        <end position="34"/>
    </location>
</feature>
<dbReference type="PANTHER" id="PTHR43867:SF2">
    <property type="entry name" value="CELLULOSE SYNTHASE CATALYTIC SUBUNIT A [UDP-FORMING]"/>
    <property type="match status" value="1"/>
</dbReference>
<feature type="transmembrane region" description="Helical" evidence="8">
    <location>
        <begin position="353"/>
        <end position="378"/>
    </location>
</feature>
<evidence type="ECO:0008006" key="11">
    <source>
        <dbReference type="Google" id="ProtNLM"/>
    </source>
</evidence>
<keyword evidence="5 8" id="KW-1133">Transmembrane helix</keyword>
<dbReference type="Pfam" id="PF13641">
    <property type="entry name" value="Glyco_tranf_2_3"/>
    <property type="match status" value="1"/>
</dbReference>
<organism evidence="9 10">
    <name type="scientific">Litorihabitans aurantiacus</name>
    <dbReference type="NCBI Taxonomy" id="1930061"/>
    <lineage>
        <taxon>Bacteria</taxon>
        <taxon>Bacillati</taxon>
        <taxon>Actinomycetota</taxon>
        <taxon>Actinomycetes</taxon>
        <taxon>Micrococcales</taxon>
        <taxon>Beutenbergiaceae</taxon>
        <taxon>Litorihabitans</taxon>
    </lineage>
</organism>
<evidence type="ECO:0000256" key="6">
    <source>
        <dbReference type="ARBA" id="ARBA00023136"/>
    </source>
</evidence>
<dbReference type="AlphaFoldDB" id="A0AA37XGL6"/>
<evidence type="ECO:0000256" key="7">
    <source>
        <dbReference type="SAM" id="MobiDB-lite"/>
    </source>
</evidence>
<accession>A0AA37XGL6</accession>
<dbReference type="Proteomes" id="UP001157161">
    <property type="component" value="Unassembled WGS sequence"/>
</dbReference>
<comment type="caution">
    <text evidence="9">The sequence shown here is derived from an EMBL/GenBank/DDBJ whole genome shotgun (WGS) entry which is preliminary data.</text>
</comment>
<reference evidence="9" key="2">
    <citation type="submission" date="2023-02" db="EMBL/GenBank/DDBJ databases">
        <authorList>
            <person name="Sun Q."/>
            <person name="Mori K."/>
        </authorList>
    </citation>
    <scope>NUCLEOTIDE SEQUENCE</scope>
    <source>
        <strain evidence="9">NBRC 112290</strain>
    </source>
</reference>
<evidence type="ECO:0000256" key="2">
    <source>
        <dbReference type="ARBA" id="ARBA00022676"/>
    </source>
</evidence>
<feature type="compositionally biased region" description="Low complexity" evidence="7">
    <location>
        <begin position="84"/>
        <end position="106"/>
    </location>
</feature>
<proteinExistence type="predicted"/>
<reference evidence="9" key="1">
    <citation type="journal article" date="2014" name="Int. J. Syst. Evol. Microbiol.">
        <title>Complete genome sequence of Corynebacterium casei LMG S-19264T (=DSM 44701T), isolated from a smear-ripened cheese.</title>
        <authorList>
            <consortium name="US DOE Joint Genome Institute (JGI-PGF)"/>
            <person name="Walter F."/>
            <person name="Albersmeier A."/>
            <person name="Kalinowski J."/>
            <person name="Ruckert C."/>
        </authorList>
    </citation>
    <scope>NUCLEOTIDE SEQUENCE</scope>
    <source>
        <strain evidence="9">NBRC 112290</strain>
    </source>
</reference>
<evidence type="ECO:0000256" key="3">
    <source>
        <dbReference type="ARBA" id="ARBA00022679"/>
    </source>
</evidence>
<dbReference type="SUPFAM" id="SSF53448">
    <property type="entry name" value="Nucleotide-diphospho-sugar transferases"/>
    <property type="match status" value="1"/>
</dbReference>
<feature type="region of interest" description="Disordered" evidence="7">
    <location>
        <begin position="255"/>
        <end position="329"/>
    </location>
</feature>
<gene>
    <name evidence="9" type="ORF">GCM10025875_30370</name>
</gene>
<evidence type="ECO:0000256" key="4">
    <source>
        <dbReference type="ARBA" id="ARBA00022692"/>
    </source>
</evidence>
<feature type="transmembrane region" description="Helical" evidence="8">
    <location>
        <begin position="651"/>
        <end position="672"/>
    </location>
</feature>
<evidence type="ECO:0000313" key="9">
    <source>
        <dbReference type="EMBL" id="GMA33045.1"/>
    </source>
</evidence>
<feature type="compositionally biased region" description="Low complexity" evidence="7">
    <location>
        <begin position="314"/>
        <end position="329"/>
    </location>
</feature>
<dbReference type="GO" id="GO:0016757">
    <property type="term" value="F:glycosyltransferase activity"/>
    <property type="evidence" value="ECO:0007669"/>
    <property type="project" value="UniProtKB-KW"/>
</dbReference>
<dbReference type="EMBL" id="BSUM01000001">
    <property type="protein sequence ID" value="GMA33045.1"/>
    <property type="molecule type" value="Genomic_DNA"/>
</dbReference>
<dbReference type="GO" id="GO:0016020">
    <property type="term" value="C:membrane"/>
    <property type="evidence" value="ECO:0007669"/>
    <property type="project" value="UniProtKB-SubCell"/>
</dbReference>
<feature type="region of interest" description="Disordered" evidence="7">
    <location>
        <begin position="158"/>
        <end position="190"/>
    </location>
</feature>
<evidence type="ECO:0000256" key="1">
    <source>
        <dbReference type="ARBA" id="ARBA00004141"/>
    </source>
</evidence>
<keyword evidence="2" id="KW-0328">Glycosyltransferase</keyword>
<feature type="region of interest" description="Disordered" evidence="7">
    <location>
        <begin position="64"/>
        <end position="132"/>
    </location>
</feature>
<feature type="transmembrane region" description="Helical" evidence="8">
    <location>
        <begin position="678"/>
        <end position="697"/>
    </location>
</feature>
<feature type="transmembrane region" description="Helical" evidence="8">
    <location>
        <begin position="718"/>
        <end position="741"/>
    </location>
</feature>
<dbReference type="Gene3D" id="3.90.550.10">
    <property type="entry name" value="Spore Coat Polysaccharide Biosynthesis Protein SpsA, Chain A"/>
    <property type="match status" value="1"/>
</dbReference>
<evidence type="ECO:0000256" key="5">
    <source>
        <dbReference type="ARBA" id="ARBA00022989"/>
    </source>
</evidence>
<feature type="compositionally biased region" description="Basic and acidic residues" evidence="7">
    <location>
        <begin position="281"/>
        <end position="295"/>
    </location>
</feature>
<evidence type="ECO:0000313" key="10">
    <source>
        <dbReference type="Proteomes" id="UP001157161"/>
    </source>
</evidence>
<name>A0AA37XGL6_9MICO</name>
<comment type="subcellular location">
    <subcellularLocation>
        <location evidence="1">Membrane</location>
        <topology evidence="1">Multi-pass membrane protein</topology>
    </subcellularLocation>
</comment>